<evidence type="ECO:0000313" key="1">
    <source>
        <dbReference type="EMBL" id="KKL57028.1"/>
    </source>
</evidence>
<sequence length="58" mass="6957">MTYLKQFIEKIKLNDYQGFLKIFEEYCFSDEVNYEELKSLLLEAEKSDLAENFGQHVN</sequence>
<organism evidence="1">
    <name type="scientific">marine sediment metagenome</name>
    <dbReference type="NCBI Taxonomy" id="412755"/>
    <lineage>
        <taxon>unclassified sequences</taxon>
        <taxon>metagenomes</taxon>
        <taxon>ecological metagenomes</taxon>
    </lineage>
</organism>
<proteinExistence type="predicted"/>
<protein>
    <submittedName>
        <fullName evidence="1">Uncharacterized protein</fullName>
    </submittedName>
</protein>
<dbReference type="AlphaFoldDB" id="A0A0F9D5K6"/>
<reference evidence="1" key="1">
    <citation type="journal article" date="2015" name="Nature">
        <title>Complex archaea that bridge the gap between prokaryotes and eukaryotes.</title>
        <authorList>
            <person name="Spang A."/>
            <person name="Saw J.H."/>
            <person name="Jorgensen S.L."/>
            <person name="Zaremba-Niedzwiedzka K."/>
            <person name="Martijn J."/>
            <person name="Lind A.E."/>
            <person name="van Eijk R."/>
            <person name="Schleper C."/>
            <person name="Guy L."/>
            <person name="Ettema T.J."/>
        </authorList>
    </citation>
    <scope>NUCLEOTIDE SEQUENCE</scope>
</reference>
<gene>
    <name evidence="1" type="ORF">LCGC14_2239550</name>
</gene>
<feature type="non-terminal residue" evidence="1">
    <location>
        <position position="58"/>
    </location>
</feature>
<dbReference type="EMBL" id="LAZR01030301">
    <property type="protein sequence ID" value="KKL57028.1"/>
    <property type="molecule type" value="Genomic_DNA"/>
</dbReference>
<name>A0A0F9D5K6_9ZZZZ</name>
<comment type="caution">
    <text evidence="1">The sequence shown here is derived from an EMBL/GenBank/DDBJ whole genome shotgun (WGS) entry which is preliminary data.</text>
</comment>
<accession>A0A0F9D5K6</accession>